<dbReference type="Pfam" id="PF07883">
    <property type="entry name" value="Cupin_2"/>
    <property type="match status" value="1"/>
</dbReference>
<dbReference type="InterPro" id="IPR025499">
    <property type="entry name" value="KdgF"/>
</dbReference>
<dbReference type="InterPro" id="IPR013096">
    <property type="entry name" value="Cupin_2"/>
</dbReference>
<dbReference type="InterPro" id="IPR052535">
    <property type="entry name" value="Bacilysin_H2HPP_isomerase"/>
</dbReference>
<dbReference type="EMBL" id="FOIM01000037">
    <property type="protein sequence ID" value="SEU15019.1"/>
    <property type="molecule type" value="Genomic_DNA"/>
</dbReference>
<evidence type="ECO:0000313" key="3">
    <source>
        <dbReference type="Proteomes" id="UP000198508"/>
    </source>
</evidence>
<dbReference type="Proteomes" id="UP000198508">
    <property type="component" value="Unassembled WGS sequence"/>
</dbReference>
<dbReference type="SUPFAM" id="SSF51182">
    <property type="entry name" value="RmlC-like cupins"/>
    <property type="match status" value="1"/>
</dbReference>
<dbReference type="PIRSF" id="PIRSF029883">
    <property type="entry name" value="KdgF"/>
    <property type="match status" value="1"/>
</dbReference>
<dbReference type="InterPro" id="IPR014710">
    <property type="entry name" value="RmlC-like_jellyroll"/>
</dbReference>
<keyword evidence="3" id="KW-1185">Reference proteome</keyword>
<organism evidence="2 3">
    <name type="scientific">Enterocloster lavalensis</name>
    <dbReference type="NCBI Taxonomy" id="460384"/>
    <lineage>
        <taxon>Bacteria</taxon>
        <taxon>Bacillati</taxon>
        <taxon>Bacillota</taxon>
        <taxon>Clostridia</taxon>
        <taxon>Lachnospirales</taxon>
        <taxon>Lachnospiraceae</taxon>
        <taxon>Enterocloster</taxon>
    </lineage>
</organism>
<gene>
    <name evidence="2" type="ORF">SAMN05216313_13727</name>
</gene>
<sequence length="113" mass="12643">MGTQKGANWVFGRDVKGVEASPGVERRVLAYCDELMCVENVFQKGSIGAMHHHPHTQITYVASGRFRFTIGDQTREVVAGDTLLKQNDIPHGCECIEEGILVDFFTPMREDFV</sequence>
<dbReference type="CDD" id="cd02238">
    <property type="entry name" value="cupin_KdgF"/>
    <property type="match status" value="1"/>
</dbReference>
<proteinExistence type="predicted"/>
<evidence type="ECO:0000259" key="1">
    <source>
        <dbReference type="Pfam" id="PF07883"/>
    </source>
</evidence>
<evidence type="ECO:0000313" key="2">
    <source>
        <dbReference type="EMBL" id="SEU15019.1"/>
    </source>
</evidence>
<dbReference type="PANTHER" id="PTHR40112:SF1">
    <property type="entry name" value="H2HPP ISOMERASE"/>
    <property type="match status" value="1"/>
</dbReference>
<dbReference type="GeneID" id="93278222"/>
<dbReference type="Gene3D" id="2.60.120.10">
    <property type="entry name" value="Jelly Rolls"/>
    <property type="match status" value="1"/>
</dbReference>
<dbReference type="AlphaFoldDB" id="A0A1I0JXE1"/>
<dbReference type="RefSeq" id="WP_092370171.1">
    <property type="nucleotide sequence ID" value="NZ_CP176637.1"/>
</dbReference>
<dbReference type="InterPro" id="IPR011051">
    <property type="entry name" value="RmlC_Cupin_sf"/>
</dbReference>
<dbReference type="PANTHER" id="PTHR40112">
    <property type="entry name" value="H2HPP ISOMERASE"/>
    <property type="match status" value="1"/>
</dbReference>
<protein>
    <submittedName>
        <fullName evidence="2">Cupin domain-containing protein</fullName>
    </submittedName>
</protein>
<reference evidence="3" key="1">
    <citation type="submission" date="2016-10" db="EMBL/GenBank/DDBJ databases">
        <authorList>
            <person name="Varghese N."/>
            <person name="Submissions S."/>
        </authorList>
    </citation>
    <scope>NUCLEOTIDE SEQUENCE [LARGE SCALE GENOMIC DNA]</scope>
    <source>
        <strain evidence="3">NLAE-zl-G277</strain>
    </source>
</reference>
<dbReference type="STRING" id="460384.SAMN05216313_13727"/>
<name>A0A1I0JXE1_9FIRM</name>
<feature type="domain" description="Cupin type-2" evidence="1">
    <location>
        <begin position="42"/>
        <end position="98"/>
    </location>
</feature>
<accession>A0A1I0JXE1</accession>